<keyword evidence="10" id="KW-1185">Reference proteome</keyword>
<feature type="active site" evidence="7">
    <location>
        <position position="300"/>
    </location>
</feature>
<comment type="similarity">
    <text evidence="1">Belongs to the peptidase M8 family.</text>
</comment>
<gene>
    <name evidence="9" type="ORF">SLEP1_g38742</name>
</gene>
<evidence type="ECO:0000313" key="9">
    <source>
        <dbReference type="EMBL" id="GKV29855.1"/>
    </source>
</evidence>
<evidence type="ECO:0000313" key="10">
    <source>
        <dbReference type="Proteomes" id="UP001054252"/>
    </source>
</evidence>
<sequence>MEISVRRGSWVGFRFDSKLQFVAVLLELLLILSWFEAATGKYLEEQQHQKDPERGSRNIVSHSCIHDQILEERRRPGRKVYSVTPQVYEKPSIANPLHNRGRALLSISNLPGERGNAKQPIRIYLNYDAVGHSPDRDCRNVGDIVKLGEPPISSPSGTPSCNPHGDPPIYGDCWYNCTLDDISGEDKRRRLRKALGQTADWFKRALAVEPVKGNLRLSGYSACGQDGGVQLPREYVEEGVVDADLVLLVTTRPTTGNTLAWAVACERDQWGRAIAGHVNVAPRHLTAEAETLLSATLIHEVMHVLGFDPHAFAHFRDERKRRRNQVTDQVMDEKLGRMVTRVVLPRVVMHSRYHYGAFSENFTGLELEDGGGRGTSGFYHIPPHTIPHKHAC</sequence>
<dbReference type="GO" id="GO:0007155">
    <property type="term" value="P:cell adhesion"/>
    <property type="evidence" value="ECO:0007669"/>
    <property type="project" value="InterPro"/>
</dbReference>
<proteinExistence type="inferred from homology"/>
<dbReference type="Proteomes" id="UP001054252">
    <property type="component" value="Unassembled WGS sequence"/>
</dbReference>
<evidence type="ECO:0000256" key="3">
    <source>
        <dbReference type="ARBA" id="ARBA00022723"/>
    </source>
</evidence>
<dbReference type="GO" id="GO:0004222">
    <property type="term" value="F:metalloendopeptidase activity"/>
    <property type="evidence" value="ECO:0007669"/>
    <property type="project" value="InterPro"/>
</dbReference>
<dbReference type="EMBL" id="BPVZ01000084">
    <property type="protein sequence ID" value="GKV29855.1"/>
    <property type="molecule type" value="Genomic_DNA"/>
</dbReference>
<evidence type="ECO:0000256" key="1">
    <source>
        <dbReference type="ARBA" id="ARBA00005860"/>
    </source>
</evidence>
<reference evidence="9 10" key="1">
    <citation type="journal article" date="2021" name="Commun. Biol.">
        <title>The genome of Shorea leprosula (Dipterocarpaceae) highlights the ecological relevance of drought in aseasonal tropical rainforests.</title>
        <authorList>
            <person name="Ng K.K.S."/>
            <person name="Kobayashi M.J."/>
            <person name="Fawcett J.A."/>
            <person name="Hatakeyama M."/>
            <person name="Paape T."/>
            <person name="Ng C.H."/>
            <person name="Ang C.C."/>
            <person name="Tnah L.H."/>
            <person name="Lee C.T."/>
            <person name="Nishiyama T."/>
            <person name="Sese J."/>
            <person name="O'Brien M.J."/>
            <person name="Copetti D."/>
            <person name="Mohd Noor M.I."/>
            <person name="Ong R.C."/>
            <person name="Putra M."/>
            <person name="Sireger I.Z."/>
            <person name="Indrioko S."/>
            <person name="Kosugi Y."/>
            <person name="Izuno A."/>
            <person name="Isagi Y."/>
            <person name="Lee S.L."/>
            <person name="Shimizu K.K."/>
        </authorList>
    </citation>
    <scope>NUCLEOTIDE SEQUENCE [LARGE SCALE GENOMIC DNA]</scope>
    <source>
        <strain evidence="9">214</strain>
    </source>
</reference>
<keyword evidence="3 8" id="KW-0479">Metal-binding</keyword>
<feature type="binding site" evidence="8">
    <location>
        <position position="299"/>
    </location>
    <ligand>
        <name>Zn(2+)</name>
        <dbReference type="ChEBI" id="CHEBI:29105"/>
        <note>catalytic</note>
    </ligand>
</feature>
<evidence type="ECO:0000256" key="8">
    <source>
        <dbReference type="PIRSR" id="PIRSR601577-2"/>
    </source>
</evidence>
<evidence type="ECO:0000256" key="7">
    <source>
        <dbReference type="PIRSR" id="PIRSR601577-1"/>
    </source>
</evidence>
<keyword evidence="6 8" id="KW-0482">Metalloprotease</keyword>
<organism evidence="9 10">
    <name type="scientific">Rubroshorea leprosula</name>
    <dbReference type="NCBI Taxonomy" id="152421"/>
    <lineage>
        <taxon>Eukaryota</taxon>
        <taxon>Viridiplantae</taxon>
        <taxon>Streptophyta</taxon>
        <taxon>Embryophyta</taxon>
        <taxon>Tracheophyta</taxon>
        <taxon>Spermatophyta</taxon>
        <taxon>Magnoliopsida</taxon>
        <taxon>eudicotyledons</taxon>
        <taxon>Gunneridae</taxon>
        <taxon>Pentapetalae</taxon>
        <taxon>rosids</taxon>
        <taxon>malvids</taxon>
        <taxon>Malvales</taxon>
        <taxon>Dipterocarpaceae</taxon>
        <taxon>Rubroshorea</taxon>
    </lineage>
</organism>
<dbReference type="GO" id="GO:0046872">
    <property type="term" value="F:metal ion binding"/>
    <property type="evidence" value="ECO:0007669"/>
    <property type="project" value="UniProtKB-KW"/>
</dbReference>
<dbReference type="GO" id="GO:0005737">
    <property type="term" value="C:cytoplasm"/>
    <property type="evidence" value="ECO:0007669"/>
    <property type="project" value="TreeGrafter"/>
</dbReference>
<evidence type="ECO:0000256" key="2">
    <source>
        <dbReference type="ARBA" id="ARBA00022670"/>
    </source>
</evidence>
<keyword evidence="4" id="KW-0378">Hydrolase</keyword>
<dbReference type="InterPro" id="IPR001577">
    <property type="entry name" value="Peptidase_M8"/>
</dbReference>
<dbReference type="AlphaFoldDB" id="A0AAV5KYC1"/>
<dbReference type="Pfam" id="PF01457">
    <property type="entry name" value="Peptidase_M8"/>
    <property type="match status" value="1"/>
</dbReference>
<dbReference type="Gene3D" id="3.10.170.20">
    <property type="match status" value="1"/>
</dbReference>
<evidence type="ECO:0000256" key="5">
    <source>
        <dbReference type="ARBA" id="ARBA00022833"/>
    </source>
</evidence>
<dbReference type="PANTHER" id="PTHR10942:SF0">
    <property type="entry name" value="LEISHMANOLYSIN-LIKE PEPTIDASE"/>
    <property type="match status" value="1"/>
</dbReference>
<feature type="binding site" evidence="8">
    <location>
        <position position="303"/>
    </location>
    <ligand>
        <name>Zn(2+)</name>
        <dbReference type="ChEBI" id="CHEBI:29105"/>
        <note>catalytic</note>
    </ligand>
</feature>
<keyword evidence="5 8" id="KW-0862">Zinc</keyword>
<accession>A0AAV5KYC1</accession>
<comment type="cofactor">
    <cofactor evidence="8">
        <name>Zn(2+)</name>
        <dbReference type="ChEBI" id="CHEBI:29105"/>
    </cofactor>
    <text evidence="8">Binds 1 zinc ion per subunit.</text>
</comment>
<dbReference type="SUPFAM" id="SSF55486">
    <property type="entry name" value="Metalloproteases ('zincins'), catalytic domain"/>
    <property type="match status" value="1"/>
</dbReference>
<protein>
    <recommendedName>
        <fullName evidence="11">Leishmanolysin-like peptidase</fullName>
    </recommendedName>
</protein>
<comment type="caution">
    <text evidence="9">The sequence shown here is derived from an EMBL/GenBank/DDBJ whole genome shotgun (WGS) entry which is preliminary data.</text>
</comment>
<evidence type="ECO:0000256" key="4">
    <source>
        <dbReference type="ARBA" id="ARBA00022801"/>
    </source>
</evidence>
<evidence type="ECO:0000256" key="6">
    <source>
        <dbReference type="ARBA" id="ARBA00023049"/>
    </source>
</evidence>
<dbReference type="GO" id="GO:0006508">
    <property type="term" value="P:proteolysis"/>
    <property type="evidence" value="ECO:0007669"/>
    <property type="project" value="UniProtKB-KW"/>
</dbReference>
<dbReference type="FunFam" id="3.10.170.20:FF:000001">
    <property type="entry name" value="Peptidase M8, leishmanolysin"/>
    <property type="match status" value="1"/>
</dbReference>
<dbReference type="GO" id="GO:0016020">
    <property type="term" value="C:membrane"/>
    <property type="evidence" value="ECO:0007669"/>
    <property type="project" value="InterPro"/>
</dbReference>
<dbReference type="PANTHER" id="PTHR10942">
    <property type="entry name" value="LEISHMANOLYSIN-LIKE PEPTIDASE"/>
    <property type="match status" value="1"/>
</dbReference>
<keyword evidence="2" id="KW-0645">Protease</keyword>
<name>A0AAV5KYC1_9ROSI</name>
<evidence type="ECO:0008006" key="11">
    <source>
        <dbReference type="Google" id="ProtNLM"/>
    </source>
</evidence>